<feature type="chain" id="PRO_5003835965" evidence="2">
    <location>
        <begin position="36"/>
        <end position="319"/>
    </location>
</feature>
<sequence length="319" mass="33150">VLLSHGRHRRYNKSNMWRLSSAVFLLAALSGASETNPHLRSSIAVPANEPALRFGSAASAVTSDSDVARSLEARLEALETKLEALETKHEILETEHETLKTEHETLGTKHETLEAKHAVLQRCIEVEEVDGGEVTKLHVKSECELNVHGGHTTHGHHTIKGGNLFVSNGLGSSKCSSSSSSVDEDDGNDATIKCSGTGNIIVGHQRDDLSAGHKAITGSHNIILGEGHTVTSHGGIVSGIGHVASGAHASALAGSGHTVSGTGAIALGGNHGTASGDNSVVSGGDDNTASGPHSSVSGGFYNIAEGNKLIYIWWKSQHC</sequence>
<dbReference type="Gene3D" id="2.150.10.10">
    <property type="entry name" value="Serralysin-like metalloprotease, C-terminal"/>
    <property type="match status" value="1"/>
</dbReference>
<dbReference type="EMBL" id="AGNL01048814">
    <property type="protein sequence ID" value="EJK45083.1"/>
    <property type="molecule type" value="Genomic_DNA"/>
</dbReference>
<evidence type="ECO:0000256" key="2">
    <source>
        <dbReference type="SAM" id="SignalP"/>
    </source>
</evidence>
<dbReference type="AlphaFoldDB" id="K0QZI8"/>
<keyword evidence="2" id="KW-0732">Signal</keyword>
<dbReference type="InterPro" id="IPR011049">
    <property type="entry name" value="Serralysin-like_metalloprot_C"/>
</dbReference>
<evidence type="ECO:0000256" key="1">
    <source>
        <dbReference type="SAM" id="Coils"/>
    </source>
</evidence>
<keyword evidence="1" id="KW-0175">Coiled coil</keyword>
<name>K0QZI8_THAOC</name>
<dbReference type="CDD" id="cd12796">
    <property type="entry name" value="LbR_Ice_bind"/>
    <property type="match status" value="1"/>
</dbReference>
<dbReference type="Gene3D" id="1.20.1270.70">
    <property type="entry name" value="Designed single chain three-helix bundle"/>
    <property type="match status" value="1"/>
</dbReference>
<evidence type="ECO:0000313" key="3">
    <source>
        <dbReference type="EMBL" id="EJK45083.1"/>
    </source>
</evidence>
<organism evidence="3 4">
    <name type="scientific">Thalassiosira oceanica</name>
    <name type="common">Marine diatom</name>
    <dbReference type="NCBI Taxonomy" id="159749"/>
    <lineage>
        <taxon>Eukaryota</taxon>
        <taxon>Sar</taxon>
        <taxon>Stramenopiles</taxon>
        <taxon>Ochrophyta</taxon>
        <taxon>Bacillariophyta</taxon>
        <taxon>Coscinodiscophyceae</taxon>
        <taxon>Thalassiosirophycidae</taxon>
        <taxon>Thalassiosirales</taxon>
        <taxon>Thalassiosiraceae</taxon>
        <taxon>Thalassiosira</taxon>
    </lineage>
</organism>
<reference evidence="3 4" key="1">
    <citation type="journal article" date="2012" name="Genome Biol.">
        <title>Genome and low-iron response of an oceanic diatom adapted to chronic iron limitation.</title>
        <authorList>
            <person name="Lommer M."/>
            <person name="Specht M."/>
            <person name="Roy A.S."/>
            <person name="Kraemer L."/>
            <person name="Andreson R."/>
            <person name="Gutowska M.A."/>
            <person name="Wolf J."/>
            <person name="Bergner S.V."/>
            <person name="Schilhabel M.B."/>
            <person name="Klostermeier U.C."/>
            <person name="Beiko R.G."/>
            <person name="Rosenstiel P."/>
            <person name="Hippler M."/>
            <person name="Laroche J."/>
        </authorList>
    </citation>
    <scope>NUCLEOTIDE SEQUENCE [LARGE SCALE GENOMIC DNA]</scope>
    <source>
        <strain evidence="3 4">CCMP1005</strain>
    </source>
</reference>
<dbReference type="Proteomes" id="UP000266841">
    <property type="component" value="Unassembled WGS sequence"/>
</dbReference>
<comment type="caution">
    <text evidence="3">The sequence shown here is derived from an EMBL/GenBank/DDBJ whole genome shotgun (WGS) entry which is preliminary data.</text>
</comment>
<proteinExistence type="predicted"/>
<feature type="coiled-coil region" evidence="1">
    <location>
        <begin position="68"/>
        <end position="102"/>
    </location>
</feature>
<keyword evidence="4" id="KW-1185">Reference proteome</keyword>
<evidence type="ECO:0000313" key="4">
    <source>
        <dbReference type="Proteomes" id="UP000266841"/>
    </source>
</evidence>
<protein>
    <submittedName>
        <fullName evidence="3">Uncharacterized protein</fullName>
    </submittedName>
</protein>
<accession>K0QZI8</accession>
<gene>
    <name evidence="3" type="ORF">THAOC_36322</name>
</gene>
<feature type="signal peptide" evidence="2">
    <location>
        <begin position="1"/>
        <end position="35"/>
    </location>
</feature>
<dbReference type="OrthoDB" id="2149224at2759"/>
<feature type="non-terminal residue" evidence="3">
    <location>
        <position position="1"/>
    </location>
</feature>